<evidence type="ECO:0000256" key="2">
    <source>
        <dbReference type="ARBA" id="ARBA00022475"/>
    </source>
</evidence>
<feature type="transmembrane region" description="Helical" evidence="6">
    <location>
        <begin position="411"/>
        <end position="436"/>
    </location>
</feature>
<dbReference type="InterPro" id="IPR050250">
    <property type="entry name" value="Macrolide_Exporter_MacB"/>
</dbReference>
<keyword evidence="5 6" id="KW-0472">Membrane</keyword>
<sequence>MRTYFKYLSRNKLYTFVSVMGFGVSLMFVIILGFYAKNELTVDNIHKKADRIFMMRSEEQSALSNPTPAYIRDLLPEVESFCRVLSSNILVKTFNNEAVSIKELLADSTFFSLFDFPLIAGNRHEVLRLHNSVVMTATAAKKLFGDENAIGKTIPLHGENFTVTGLMKPIPNNSQFPKVDCIVNYNAITLTRGKEILENWGNCSFTAYFLMKPGTNVHAKEKFLEETFKKDERTWIYKNGFQKEVHFVPLRKCYFDPKVTAGTYDIQKNDPTKVKVITGIVFLILIIAMLNYINMTVAQAGFRGKEAAIRRLHGSSRSELIRRFLRESLVMTAISFAVGLLLAFLMEPFFERVLDTRLDLIHQFTPAVIVVALLFVLLLSVLAGILPAVIISRFRPIEIVKGTFRYRVKSIYSKVLIVFQYTVSVGLLICSFFMLLQTRFLMYTDLGFRTQGILWINNQMDSVPQALLRTELMKIPDVDMVTFCAGEPLRYNNNLSFSKNGEAVSSWEMAVDTCFFKFFEIEPQPLTAEPIEVIFEKGAQVRETKIVPTYGNAKMINVVQPDPVTNMYTQHEQSELRYWMVGKMPDIKFKPLTMEQPPLQVRPLYRNEYPWATLVRVKDSADKTVVRHQIMETYKRAGNLTMADDPMWAKDIIKQRYTNQSNLSQLITAFAVLTMFIMIMGVFAMSLYMIRQKEKEIAVRKVNGATESIILRMLNLESLKRLGIALVIAVPVSYWAMKRWLETFVYHIDLSWWVFVLAALIVILLSLLSTSAQSLKAARANPVKYLKNE</sequence>
<dbReference type="Proteomes" id="UP000030103">
    <property type="component" value="Unassembled WGS sequence"/>
</dbReference>
<evidence type="ECO:0000313" key="9">
    <source>
        <dbReference type="EMBL" id="KGN72979.1"/>
    </source>
</evidence>
<evidence type="ECO:0000256" key="1">
    <source>
        <dbReference type="ARBA" id="ARBA00004651"/>
    </source>
</evidence>
<evidence type="ECO:0000256" key="4">
    <source>
        <dbReference type="ARBA" id="ARBA00022989"/>
    </source>
</evidence>
<feature type="domain" description="MacB-like periplasmic core" evidence="8">
    <location>
        <begin position="15"/>
        <end position="217"/>
    </location>
</feature>
<feature type="transmembrane region" description="Helical" evidence="6">
    <location>
        <begin position="750"/>
        <end position="769"/>
    </location>
</feature>
<comment type="caution">
    <text evidence="9">The sequence shown here is derived from an EMBL/GenBank/DDBJ whole genome shotgun (WGS) entry which is preliminary data.</text>
</comment>
<dbReference type="Pfam" id="PF12704">
    <property type="entry name" value="MacB_PCD"/>
    <property type="match status" value="1"/>
</dbReference>
<gene>
    <name evidence="9" type="ORF">HQ47_08960</name>
</gene>
<dbReference type="CDD" id="cd21631">
    <property type="entry name" value="RHH_CopG_NikR-like"/>
    <property type="match status" value="1"/>
</dbReference>
<dbReference type="GO" id="GO:0022857">
    <property type="term" value="F:transmembrane transporter activity"/>
    <property type="evidence" value="ECO:0007669"/>
    <property type="project" value="TreeGrafter"/>
</dbReference>
<feature type="transmembrane region" description="Helical" evidence="6">
    <location>
        <begin position="12"/>
        <end position="36"/>
    </location>
</feature>
<dbReference type="PANTHER" id="PTHR30572:SF18">
    <property type="entry name" value="ABC-TYPE MACROLIDE FAMILY EXPORT SYSTEM PERMEASE COMPONENT 2"/>
    <property type="match status" value="1"/>
</dbReference>
<feature type="transmembrane region" description="Helical" evidence="6">
    <location>
        <begin position="366"/>
        <end position="390"/>
    </location>
</feature>
<comment type="subcellular location">
    <subcellularLocation>
        <location evidence="1">Cell membrane</location>
        <topology evidence="1">Multi-pass membrane protein</topology>
    </subcellularLocation>
</comment>
<dbReference type="InterPro" id="IPR025857">
    <property type="entry name" value="MacB_PCD"/>
</dbReference>
<keyword evidence="10" id="KW-1185">Reference proteome</keyword>
<dbReference type="InterPro" id="IPR003838">
    <property type="entry name" value="ABC3_permease_C"/>
</dbReference>
<protein>
    <submittedName>
        <fullName evidence="9">ABC transporter permease</fullName>
    </submittedName>
</protein>
<dbReference type="OrthoDB" id="973976at2"/>
<proteinExistence type="predicted"/>
<keyword evidence="4 6" id="KW-1133">Transmembrane helix</keyword>
<dbReference type="EMBL" id="JRFA01000025">
    <property type="protein sequence ID" value="KGN72979.1"/>
    <property type="molecule type" value="Genomic_DNA"/>
</dbReference>
<evidence type="ECO:0000256" key="5">
    <source>
        <dbReference type="ARBA" id="ARBA00023136"/>
    </source>
</evidence>
<dbReference type="STRING" id="28115.HQ47_08960"/>
<reference evidence="9 10" key="1">
    <citation type="submission" date="2014-09" db="EMBL/GenBank/DDBJ databases">
        <title>Draft Genome Sequence of Porphyromonas macacae COT-192_OH2859.</title>
        <authorList>
            <person name="Wallis C."/>
            <person name="Deusch O."/>
            <person name="O'Flynn C."/>
            <person name="Davis I."/>
            <person name="Horsfall A."/>
            <person name="Kirkwood N."/>
            <person name="Harris S."/>
            <person name="Eisen J.A."/>
            <person name="Coil D.A."/>
            <person name="Darling A.E."/>
            <person name="Jospin G."/>
            <person name="Alexiev A."/>
        </authorList>
    </citation>
    <scope>NUCLEOTIDE SEQUENCE [LARGE SCALE GENOMIC DNA]</scope>
    <source>
        <strain evidence="10">COT-192 OH2859</strain>
    </source>
</reference>
<evidence type="ECO:0000256" key="3">
    <source>
        <dbReference type="ARBA" id="ARBA00022692"/>
    </source>
</evidence>
<dbReference type="PANTHER" id="PTHR30572">
    <property type="entry name" value="MEMBRANE COMPONENT OF TRANSPORTER-RELATED"/>
    <property type="match status" value="1"/>
</dbReference>
<keyword evidence="3 6" id="KW-0812">Transmembrane</keyword>
<feature type="domain" description="ABC3 transporter permease C-terminal" evidence="7">
    <location>
        <begin position="280"/>
        <end position="394"/>
    </location>
</feature>
<feature type="domain" description="ABC3 transporter permease C-terminal" evidence="7">
    <location>
        <begin position="669"/>
        <end position="782"/>
    </location>
</feature>
<evidence type="ECO:0000259" key="7">
    <source>
        <dbReference type="Pfam" id="PF02687"/>
    </source>
</evidence>
<feature type="transmembrane region" description="Helical" evidence="6">
    <location>
        <begin position="276"/>
        <end position="302"/>
    </location>
</feature>
<dbReference type="AlphaFoldDB" id="A0A0A2E948"/>
<dbReference type="Pfam" id="PF02687">
    <property type="entry name" value="FtsX"/>
    <property type="match status" value="2"/>
</dbReference>
<dbReference type="eggNOG" id="COG0577">
    <property type="taxonomic scope" value="Bacteria"/>
</dbReference>
<dbReference type="RefSeq" id="WP_036874873.1">
    <property type="nucleotide sequence ID" value="NZ_JRFA01000025.1"/>
</dbReference>
<evidence type="ECO:0000256" key="6">
    <source>
        <dbReference type="SAM" id="Phobius"/>
    </source>
</evidence>
<organism evidence="9 10">
    <name type="scientific">Porphyromonas macacae</name>
    <dbReference type="NCBI Taxonomy" id="28115"/>
    <lineage>
        <taxon>Bacteria</taxon>
        <taxon>Pseudomonadati</taxon>
        <taxon>Bacteroidota</taxon>
        <taxon>Bacteroidia</taxon>
        <taxon>Bacteroidales</taxon>
        <taxon>Porphyromonadaceae</taxon>
        <taxon>Porphyromonas</taxon>
    </lineage>
</organism>
<feature type="transmembrane region" description="Helical" evidence="6">
    <location>
        <begin position="722"/>
        <end position="738"/>
    </location>
</feature>
<keyword evidence="2" id="KW-1003">Cell membrane</keyword>
<accession>A0A0A2E948</accession>
<feature type="transmembrane region" description="Helical" evidence="6">
    <location>
        <begin position="323"/>
        <end position="346"/>
    </location>
</feature>
<dbReference type="GO" id="GO:0005886">
    <property type="term" value="C:plasma membrane"/>
    <property type="evidence" value="ECO:0007669"/>
    <property type="project" value="UniProtKB-SubCell"/>
</dbReference>
<name>A0A0A2E948_9PORP</name>
<evidence type="ECO:0000313" key="10">
    <source>
        <dbReference type="Proteomes" id="UP000030103"/>
    </source>
</evidence>
<feature type="transmembrane region" description="Helical" evidence="6">
    <location>
        <begin position="666"/>
        <end position="690"/>
    </location>
</feature>
<evidence type="ECO:0000259" key="8">
    <source>
        <dbReference type="Pfam" id="PF12704"/>
    </source>
</evidence>